<evidence type="ECO:0000313" key="3">
    <source>
        <dbReference type="Proteomes" id="UP000253562"/>
    </source>
</evidence>
<sequence>MNATTLDYPRPNLAHILAAVAIILLSLVFIGTLVPALIIPDGCTTFSAIIFLPWPVILAVVQYRGTFRRNPKSARIAFLSSVFLAVLPFLVLGVVLTSGAAFAIRFSFWLKLMAASLLTLGMMLANGHWYWELKEAVTDDWIGPASRIISLRESLLFVGAICVVLGVAVPIVHNTKPNQALHVTAEETPFSLPEGAYDVTYFRYFGGTRFQCTAEEDAFLAWYDEGVGTLESLAANQPLDPIQKPTGTGVIVGFAANGPITEPQSVTSGWKYYWNREDRWVSVLYDRLNKRLYYEINTR</sequence>
<dbReference type="OrthoDB" id="285270at2"/>
<dbReference type="RefSeq" id="WP_114370382.1">
    <property type="nucleotide sequence ID" value="NZ_QPEX01000034.1"/>
</dbReference>
<protein>
    <recommendedName>
        <fullName evidence="4">DUF1616 domain-containing protein</fullName>
    </recommendedName>
</protein>
<feature type="transmembrane region" description="Helical" evidence="1">
    <location>
        <begin position="76"/>
        <end position="102"/>
    </location>
</feature>
<dbReference type="EMBL" id="QPEX01000034">
    <property type="protein sequence ID" value="RCS44738.1"/>
    <property type="molecule type" value="Genomic_DNA"/>
</dbReference>
<feature type="transmembrane region" description="Helical" evidence="1">
    <location>
        <begin position="12"/>
        <end position="39"/>
    </location>
</feature>
<keyword evidence="1" id="KW-0812">Transmembrane</keyword>
<evidence type="ECO:0008006" key="4">
    <source>
        <dbReference type="Google" id="ProtNLM"/>
    </source>
</evidence>
<organism evidence="2 3">
    <name type="scientific">Bremerella cremea</name>
    <dbReference type="NCBI Taxonomy" id="1031537"/>
    <lineage>
        <taxon>Bacteria</taxon>
        <taxon>Pseudomonadati</taxon>
        <taxon>Planctomycetota</taxon>
        <taxon>Planctomycetia</taxon>
        <taxon>Pirellulales</taxon>
        <taxon>Pirellulaceae</taxon>
        <taxon>Bremerella</taxon>
    </lineage>
</organism>
<reference evidence="2 3" key="1">
    <citation type="submission" date="2018-07" db="EMBL/GenBank/DDBJ databases">
        <title>Comparative genomes isolates from brazilian mangrove.</title>
        <authorList>
            <person name="De Araujo J.E."/>
            <person name="Taketani R.G."/>
            <person name="Silva M.C.P."/>
            <person name="Lourenco M.V."/>
            <person name="Oliveira V.M."/>
            <person name="Andreote F.D."/>
        </authorList>
    </citation>
    <scope>NUCLEOTIDE SEQUENCE [LARGE SCALE GENOMIC DNA]</scope>
    <source>
        <strain evidence="2 3">HEX PRIS-MGV</strain>
    </source>
</reference>
<dbReference type="Proteomes" id="UP000253562">
    <property type="component" value="Unassembled WGS sequence"/>
</dbReference>
<evidence type="ECO:0000256" key="1">
    <source>
        <dbReference type="SAM" id="Phobius"/>
    </source>
</evidence>
<proteinExistence type="predicted"/>
<dbReference type="AlphaFoldDB" id="A0A368KNC3"/>
<accession>A0A368KNC3</accession>
<feature type="transmembrane region" description="Helical" evidence="1">
    <location>
        <begin position="155"/>
        <end position="173"/>
    </location>
</feature>
<evidence type="ECO:0000313" key="2">
    <source>
        <dbReference type="EMBL" id="RCS44738.1"/>
    </source>
</evidence>
<keyword evidence="1" id="KW-1133">Transmembrane helix</keyword>
<feature type="transmembrane region" description="Helical" evidence="1">
    <location>
        <begin position="108"/>
        <end position="125"/>
    </location>
</feature>
<name>A0A368KNC3_9BACT</name>
<keyword evidence="1" id="KW-0472">Membrane</keyword>
<feature type="transmembrane region" description="Helical" evidence="1">
    <location>
        <begin position="45"/>
        <end position="64"/>
    </location>
</feature>
<gene>
    <name evidence="2" type="ORF">DTL42_17625</name>
</gene>
<comment type="caution">
    <text evidence="2">The sequence shown here is derived from an EMBL/GenBank/DDBJ whole genome shotgun (WGS) entry which is preliminary data.</text>
</comment>